<dbReference type="FunFam" id="3.90.850.10:FF:000005">
    <property type="entry name" value="FAA hydrolase family protein"/>
    <property type="match status" value="1"/>
</dbReference>
<reference evidence="4 5" key="1">
    <citation type="submission" date="2018-11" db="EMBL/GenBank/DDBJ databases">
        <title>Bradyrhizobium sp. nov., isolated from effective nodules of peanut in China.</title>
        <authorList>
            <person name="Li Y."/>
        </authorList>
    </citation>
    <scope>NUCLEOTIDE SEQUENCE [LARGE SCALE GENOMIC DNA]</scope>
    <source>
        <strain evidence="4 5">CCBAU 51770</strain>
    </source>
</reference>
<proteinExistence type="predicted"/>
<dbReference type="SUPFAM" id="SSF56529">
    <property type="entry name" value="FAH"/>
    <property type="match status" value="1"/>
</dbReference>
<evidence type="ECO:0000259" key="3">
    <source>
        <dbReference type="Pfam" id="PF01557"/>
    </source>
</evidence>
<evidence type="ECO:0000256" key="1">
    <source>
        <dbReference type="ARBA" id="ARBA00022723"/>
    </source>
</evidence>
<keyword evidence="1" id="KW-0479">Metal-binding</keyword>
<dbReference type="PANTHER" id="PTHR11820:SF90">
    <property type="entry name" value="FLUTATHIONE S-TRANSFERASE"/>
    <property type="match status" value="1"/>
</dbReference>
<dbReference type="InterPro" id="IPR011234">
    <property type="entry name" value="Fumarylacetoacetase-like_C"/>
</dbReference>
<gene>
    <name evidence="4" type="ORF">EAS61_15985</name>
</gene>
<accession>A0A4Q0QQ76</accession>
<feature type="domain" description="Fumarylacetoacetase-like C-terminal" evidence="3">
    <location>
        <begin position="72"/>
        <end position="275"/>
    </location>
</feature>
<dbReference type="Gene3D" id="3.90.850.10">
    <property type="entry name" value="Fumarylacetoacetase-like, C-terminal domain"/>
    <property type="match status" value="1"/>
</dbReference>
<evidence type="ECO:0000313" key="5">
    <source>
        <dbReference type="Proteomes" id="UP000290174"/>
    </source>
</evidence>
<dbReference type="Pfam" id="PF01557">
    <property type="entry name" value="FAA_hydrolase"/>
    <property type="match status" value="1"/>
</dbReference>
<dbReference type="InterPro" id="IPR036663">
    <property type="entry name" value="Fumarylacetoacetase_C_sf"/>
</dbReference>
<dbReference type="PANTHER" id="PTHR11820">
    <property type="entry name" value="ACYLPYRUVASE"/>
    <property type="match status" value="1"/>
</dbReference>
<dbReference type="GO" id="GO:0046872">
    <property type="term" value="F:metal ion binding"/>
    <property type="evidence" value="ECO:0007669"/>
    <property type="project" value="UniProtKB-KW"/>
</dbReference>
<dbReference type="GO" id="GO:0018773">
    <property type="term" value="F:acetylpyruvate hydrolase activity"/>
    <property type="evidence" value="ECO:0007669"/>
    <property type="project" value="TreeGrafter"/>
</dbReference>
<dbReference type="PROSITE" id="PS51318">
    <property type="entry name" value="TAT"/>
    <property type="match status" value="1"/>
</dbReference>
<feature type="region of interest" description="Disordered" evidence="2">
    <location>
        <begin position="1"/>
        <end position="20"/>
    </location>
</feature>
<protein>
    <submittedName>
        <fullName evidence="4">FAA hydrolase family protein</fullName>
    </submittedName>
</protein>
<name>A0A4Q0QQ76_9BRAD</name>
<evidence type="ECO:0000313" key="4">
    <source>
        <dbReference type="EMBL" id="RXG96754.1"/>
    </source>
</evidence>
<keyword evidence="4" id="KW-0378">Hydrolase</keyword>
<dbReference type="AlphaFoldDB" id="A0A4Q0QQ76"/>
<evidence type="ECO:0000256" key="2">
    <source>
        <dbReference type="SAM" id="MobiDB-lite"/>
    </source>
</evidence>
<sequence length="277" mass="29859">MTPPKKAKGAPEMKRTSPTRRDLLATAAVVTAATMADVAPAAAQAGPKPIFPVSMVTIPIVGETQVFQVRRIYCIGRNYAAHAIERGSDPNREPPFFFQKPTDAIQNVAVGEVADHPYPSLTKNYHHEVELVAALKSGGTNIPVEKALDHVYGYALGLDMTRRDLQNGMAAEKKPWEIGKSFDHAAVLGPIHPASKTGHFEKGAISLTVNGTVRQNSDLSKMIWSVAEQIAKLSEAFELKAGDIIYSGTPENVGPVVKDDVLVCKLEGLPDMSIKIV</sequence>
<organism evidence="4 5">
    <name type="scientific">Bradyrhizobium zhanjiangense</name>
    <dbReference type="NCBI Taxonomy" id="1325107"/>
    <lineage>
        <taxon>Bacteria</taxon>
        <taxon>Pseudomonadati</taxon>
        <taxon>Pseudomonadota</taxon>
        <taxon>Alphaproteobacteria</taxon>
        <taxon>Hyphomicrobiales</taxon>
        <taxon>Nitrobacteraceae</taxon>
        <taxon>Bradyrhizobium</taxon>
    </lineage>
</organism>
<dbReference type="EMBL" id="RKMK01000012">
    <property type="protein sequence ID" value="RXG96754.1"/>
    <property type="molecule type" value="Genomic_DNA"/>
</dbReference>
<dbReference type="Proteomes" id="UP000290174">
    <property type="component" value="Unassembled WGS sequence"/>
</dbReference>
<dbReference type="InterPro" id="IPR006311">
    <property type="entry name" value="TAT_signal"/>
</dbReference>
<comment type="caution">
    <text evidence="4">The sequence shown here is derived from an EMBL/GenBank/DDBJ whole genome shotgun (WGS) entry which is preliminary data.</text>
</comment>
<feature type="compositionally biased region" description="Basic and acidic residues" evidence="2">
    <location>
        <begin position="9"/>
        <end position="20"/>
    </location>
</feature>